<proteinExistence type="predicted"/>
<evidence type="ECO:0000313" key="1">
    <source>
        <dbReference type="EMBL" id="SAL85444.1"/>
    </source>
</evidence>
<organism evidence="1 2">
    <name type="scientific">Caballeronia arvi</name>
    <dbReference type="NCBI Taxonomy" id="1777135"/>
    <lineage>
        <taxon>Bacteria</taxon>
        <taxon>Pseudomonadati</taxon>
        <taxon>Pseudomonadota</taxon>
        <taxon>Betaproteobacteria</taxon>
        <taxon>Burkholderiales</taxon>
        <taxon>Burkholderiaceae</taxon>
        <taxon>Caballeronia</taxon>
    </lineage>
</organism>
<dbReference type="EMBL" id="FCOM02000060">
    <property type="protein sequence ID" value="SAL85444.1"/>
    <property type="molecule type" value="Genomic_DNA"/>
</dbReference>
<evidence type="ECO:0000313" key="2">
    <source>
        <dbReference type="Proteomes" id="UP000055019"/>
    </source>
</evidence>
<keyword evidence="2" id="KW-1185">Reference proteome</keyword>
<comment type="caution">
    <text evidence="1">The sequence shown here is derived from an EMBL/GenBank/DDBJ whole genome shotgun (WGS) entry which is preliminary data.</text>
</comment>
<dbReference type="AlphaFoldDB" id="A0A158KWG2"/>
<accession>A0A158KWG2</accession>
<gene>
    <name evidence="1" type="ORF">AWB74_07307</name>
</gene>
<dbReference type="Proteomes" id="UP000055019">
    <property type="component" value="Unassembled WGS sequence"/>
</dbReference>
<name>A0A158KWG2_9BURK</name>
<sequence>MYDPETRRRAGKGPTAASLEVVDAASCLRPPSSNSEVVAFNQRRQVIVVLSVVNGLVVGVSQEHLLKMSDRRFVRRPSTAVRQLHRYRHASSARGMRTDSWKECAQVAIDRSQPERGFPRCSMHKQNLAGFGSVATDRCPPTADPKIRSFRAASQWAGPTVADFVRVGPVSGLATRSWNARQSCTTPQIARPLSFVCRSLV</sequence>
<reference evidence="1" key="1">
    <citation type="submission" date="2016-01" db="EMBL/GenBank/DDBJ databases">
        <authorList>
            <person name="Peeters C."/>
        </authorList>
    </citation>
    <scope>NUCLEOTIDE SEQUENCE [LARGE SCALE GENOMIC DNA]</scope>
    <source>
        <strain evidence="1">LMG 29317</strain>
    </source>
</reference>
<protein>
    <submittedName>
        <fullName evidence="1">Uncharacterized protein</fullName>
    </submittedName>
</protein>